<proteinExistence type="predicted"/>
<dbReference type="AlphaFoldDB" id="A0A8K0JQG6"/>
<evidence type="ECO:0008006" key="4">
    <source>
        <dbReference type="Google" id="ProtNLM"/>
    </source>
</evidence>
<feature type="chain" id="PRO_5035432657" description="Secreted protein" evidence="1">
    <location>
        <begin position="18"/>
        <end position="106"/>
    </location>
</feature>
<sequence>MARPGVAPLLLVVHSLAISERSNCSAVNGILCDFGSLTYFPWDLVIMRLRSDDSDGFFVFLANGRTTISFDLSQTLEPKGVGFNTAADSPVVVAGKLAASEPVGYR</sequence>
<feature type="signal peptide" evidence="1">
    <location>
        <begin position="1"/>
        <end position="17"/>
    </location>
</feature>
<organism evidence="2 3">
    <name type="scientific">Filobasidium floriforme</name>
    <dbReference type="NCBI Taxonomy" id="5210"/>
    <lineage>
        <taxon>Eukaryota</taxon>
        <taxon>Fungi</taxon>
        <taxon>Dikarya</taxon>
        <taxon>Basidiomycota</taxon>
        <taxon>Agaricomycotina</taxon>
        <taxon>Tremellomycetes</taxon>
        <taxon>Filobasidiales</taxon>
        <taxon>Filobasidiaceae</taxon>
        <taxon>Filobasidium</taxon>
    </lineage>
</organism>
<accession>A0A8K0JQG6</accession>
<keyword evidence="3" id="KW-1185">Reference proteome</keyword>
<keyword evidence="1" id="KW-0732">Signal</keyword>
<name>A0A8K0JQG6_9TREE</name>
<protein>
    <recommendedName>
        <fullName evidence="4">Secreted protein</fullName>
    </recommendedName>
</protein>
<gene>
    <name evidence="2" type="ORF">FFLO_01186</name>
</gene>
<dbReference type="EMBL" id="JABELV010000016">
    <property type="protein sequence ID" value="KAG7567060.1"/>
    <property type="molecule type" value="Genomic_DNA"/>
</dbReference>
<reference evidence="2" key="1">
    <citation type="submission" date="2020-04" db="EMBL/GenBank/DDBJ databases">
        <title>Analysis of mating type loci in Filobasidium floriforme.</title>
        <authorList>
            <person name="Nowrousian M."/>
        </authorList>
    </citation>
    <scope>NUCLEOTIDE SEQUENCE</scope>
    <source>
        <strain evidence="2">CBS 6242</strain>
    </source>
</reference>
<dbReference type="Proteomes" id="UP000812966">
    <property type="component" value="Unassembled WGS sequence"/>
</dbReference>
<evidence type="ECO:0000256" key="1">
    <source>
        <dbReference type="SAM" id="SignalP"/>
    </source>
</evidence>
<evidence type="ECO:0000313" key="2">
    <source>
        <dbReference type="EMBL" id="KAG7567060.1"/>
    </source>
</evidence>
<comment type="caution">
    <text evidence="2">The sequence shown here is derived from an EMBL/GenBank/DDBJ whole genome shotgun (WGS) entry which is preliminary data.</text>
</comment>
<evidence type="ECO:0000313" key="3">
    <source>
        <dbReference type="Proteomes" id="UP000812966"/>
    </source>
</evidence>